<dbReference type="Proteomes" id="UP000515204">
    <property type="component" value="Unplaced"/>
</dbReference>
<keyword evidence="2 9" id="KW-0732">Signal</keyword>
<dbReference type="RefSeq" id="XP_014470789.1">
    <property type="nucleotide sequence ID" value="XM_014615303.1"/>
</dbReference>
<organism evidence="11 12">
    <name type="scientific">Dinoponera quadriceps</name>
    <name type="common">South American ant</name>
    <dbReference type="NCBI Taxonomy" id="609295"/>
    <lineage>
        <taxon>Eukaryota</taxon>
        <taxon>Metazoa</taxon>
        <taxon>Ecdysozoa</taxon>
        <taxon>Arthropoda</taxon>
        <taxon>Hexapoda</taxon>
        <taxon>Insecta</taxon>
        <taxon>Pterygota</taxon>
        <taxon>Neoptera</taxon>
        <taxon>Endopterygota</taxon>
        <taxon>Hymenoptera</taxon>
        <taxon>Apocrita</taxon>
        <taxon>Aculeata</taxon>
        <taxon>Formicoidea</taxon>
        <taxon>Formicidae</taxon>
        <taxon>Ponerinae</taxon>
        <taxon>Ponerini</taxon>
        <taxon>Dinoponera</taxon>
    </lineage>
</organism>
<gene>
    <name evidence="12" type="primary">LOC106742400</name>
</gene>
<evidence type="ECO:0000256" key="9">
    <source>
        <dbReference type="SAM" id="SignalP"/>
    </source>
</evidence>
<evidence type="ECO:0000256" key="5">
    <source>
        <dbReference type="ARBA" id="ARBA00023098"/>
    </source>
</evidence>
<evidence type="ECO:0000256" key="2">
    <source>
        <dbReference type="ARBA" id="ARBA00022729"/>
    </source>
</evidence>
<dbReference type="InterPro" id="IPR006693">
    <property type="entry name" value="AB_hydrolase_lipase"/>
</dbReference>
<feature type="signal peptide" evidence="9">
    <location>
        <begin position="1"/>
        <end position="22"/>
    </location>
</feature>
<evidence type="ECO:0000256" key="6">
    <source>
        <dbReference type="ARBA" id="ARBA00023180"/>
    </source>
</evidence>
<dbReference type="Gene3D" id="3.40.50.1820">
    <property type="entry name" value="alpha/beta hydrolase"/>
    <property type="match status" value="1"/>
</dbReference>
<evidence type="ECO:0000256" key="8">
    <source>
        <dbReference type="PIRSR" id="PIRSR000862-1"/>
    </source>
</evidence>
<keyword evidence="6" id="KW-0325">Glycoprotein</keyword>
<dbReference type="SUPFAM" id="SSF53474">
    <property type="entry name" value="alpha/beta-Hydrolases"/>
    <property type="match status" value="1"/>
</dbReference>
<reference evidence="12" key="1">
    <citation type="submission" date="2025-08" db="UniProtKB">
        <authorList>
            <consortium name="RefSeq"/>
        </authorList>
    </citation>
    <scope>IDENTIFICATION</scope>
</reference>
<comment type="similarity">
    <text evidence="1 7">Belongs to the AB hydrolase superfamily. Lipase family.</text>
</comment>
<feature type="chain" id="PRO_5028484440" description="Lipase" evidence="9">
    <location>
        <begin position="23"/>
        <end position="437"/>
    </location>
</feature>
<dbReference type="GO" id="GO:0016788">
    <property type="term" value="F:hydrolase activity, acting on ester bonds"/>
    <property type="evidence" value="ECO:0007669"/>
    <property type="project" value="InterPro"/>
</dbReference>
<evidence type="ECO:0000259" key="10">
    <source>
        <dbReference type="Pfam" id="PF04083"/>
    </source>
</evidence>
<feature type="active site" description="Charge relay system" evidence="8">
    <location>
        <position position="403"/>
    </location>
</feature>
<dbReference type="InterPro" id="IPR025483">
    <property type="entry name" value="Lipase_euk"/>
</dbReference>
<evidence type="ECO:0000256" key="4">
    <source>
        <dbReference type="ARBA" id="ARBA00022963"/>
    </source>
</evidence>
<keyword evidence="11" id="KW-1185">Reference proteome</keyword>
<evidence type="ECO:0000313" key="11">
    <source>
        <dbReference type="Proteomes" id="UP000515204"/>
    </source>
</evidence>
<evidence type="ECO:0000256" key="7">
    <source>
        <dbReference type="PIRNR" id="PIRNR000862"/>
    </source>
</evidence>
<keyword evidence="3 7" id="KW-0378">Hydrolase</keyword>
<feature type="active site" description="Charge relay system" evidence="8">
    <location>
        <position position="368"/>
    </location>
</feature>
<keyword evidence="5" id="KW-0443">Lipid metabolism</keyword>
<dbReference type="PANTHER" id="PTHR11005">
    <property type="entry name" value="LYSOSOMAL ACID LIPASE-RELATED"/>
    <property type="match status" value="1"/>
</dbReference>
<dbReference type="GeneID" id="106742400"/>
<keyword evidence="4 7" id="KW-0442">Lipid degradation</keyword>
<sequence length="437" mass="50067">MTRINMKFAIMLIIMLSNNVELFETQLFSQALVNLWFPKEPNIVRVRTLDEVAIGKSVRILDFIGLVTRHGYPAEEHIITTKDGYNLKLHRIPDSPLSINKDNKKPIFLQHGVLGSSDLWVLFGPGKDLAFLLADQGYDVWLGNVRGNTYCRSHVKMSPQNADFWQYSYHEIGTIDLPNMIDYVLDYTGKKFLHYIGHSMGTTLLFVLLSTRPDYNAKIRLGICFAPVALFNELSPLFQQAINNYQNIMKFFNDNEVNELFPLSSTNIASNKILCADNTKTQPFCIAVLFLFAGSDPIQMNTTALPGIFGHYPAGISVLTLYHYIQNILTHDFRHYDYGYFIHNDIVSERYELEKITAPLALIYGAGDVIASRSVKTFNVLELHKRLSNVILFEEVPYKRFNHLDFFTGIDAKSLLFDHVIEIIEKFEAKQLNRSLF</sequence>
<name>A0A6P3WYS5_DINQU</name>
<dbReference type="FunFam" id="3.40.50.1820:FF:000057">
    <property type="entry name" value="Lipase"/>
    <property type="match status" value="1"/>
</dbReference>
<feature type="active site" description="Nucleophile" evidence="8">
    <location>
        <position position="199"/>
    </location>
</feature>
<feature type="domain" description="Partial AB-hydrolase lipase" evidence="10">
    <location>
        <begin position="66"/>
        <end position="122"/>
    </location>
</feature>
<proteinExistence type="inferred from homology"/>
<dbReference type="InterPro" id="IPR029058">
    <property type="entry name" value="AB_hydrolase_fold"/>
</dbReference>
<evidence type="ECO:0000256" key="1">
    <source>
        <dbReference type="ARBA" id="ARBA00010701"/>
    </source>
</evidence>
<dbReference type="PIRSF" id="PIRSF000862">
    <property type="entry name" value="Steryl_ester_lip"/>
    <property type="match status" value="1"/>
</dbReference>
<evidence type="ECO:0000256" key="3">
    <source>
        <dbReference type="ARBA" id="ARBA00022801"/>
    </source>
</evidence>
<dbReference type="KEGG" id="dqu:106742400"/>
<dbReference type="AlphaFoldDB" id="A0A6P3WYS5"/>
<dbReference type="GO" id="GO:0016042">
    <property type="term" value="P:lipid catabolic process"/>
    <property type="evidence" value="ECO:0007669"/>
    <property type="project" value="UniProtKB-KW"/>
</dbReference>
<evidence type="ECO:0000313" key="12">
    <source>
        <dbReference type="RefSeq" id="XP_014470789.1"/>
    </source>
</evidence>
<accession>A0A6P3WYS5</accession>
<dbReference type="Pfam" id="PF04083">
    <property type="entry name" value="Abhydro_lipase"/>
    <property type="match status" value="1"/>
</dbReference>
<protein>
    <recommendedName>
        <fullName evidence="7">Lipase</fullName>
    </recommendedName>
</protein>
<dbReference type="OrthoDB" id="9974421at2759"/>